<dbReference type="GO" id="GO:0052689">
    <property type="term" value="F:carboxylic ester hydrolase activity"/>
    <property type="evidence" value="ECO:0007669"/>
    <property type="project" value="UniProtKB-KW"/>
</dbReference>
<proteinExistence type="inferred from homology"/>
<reference evidence="8" key="1">
    <citation type="submission" date="2025-08" db="UniProtKB">
        <authorList>
            <consortium name="RefSeq"/>
        </authorList>
    </citation>
    <scope>IDENTIFICATION</scope>
    <source>
        <tissue evidence="8">Total insect</tissue>
    </source>
</reference>
<keyword evidence="7" id="KW-1185">Reference proteome</keyword>
<keyword evidence="2" id="KW-0719">Serine esterase</keyword>
<feature type="domain" description="Carboxylesterase type B" evidence="6">
    <location>
        <begin position="41"/>
        <end position="579"/>
    </location>
</feature>
<dbReference type="KEGG" id="tpal:117645441"/>
<evidence type="ECO:0000313" key="7">
    <source>
        <dbReference type="Proteomes" id="UP000515158"/>
    </source>
</evidence>
<protein>
    <recommendedName>
        <fullName evidence="5">Carboxylic ester hydrolase</fullName>
        <ecNumber evidence="5">3.1.1.-</ecNumber>
    </recommendedName>
</protein>
<dbReference type="AlphaFoldDB" id="A0A6P8YVJ2"/>
<evidence type="ECO:0000256" key="4">
    <source>
        <dbReference type="ARBA" id="ARBA00023180"/>
    </source>
</evidence>
<evidence type="ECO:0000259" key="6">
    <source>
        <dbReference type="Pfam" id="PF00135"/>
    </source>
</evidence>
<comment type="similarity">
    <text evidence="1 5">Belongs to the type-B carboxylesterase/lipase family.</text>
</comment>
<dbReference type="PANTHER" id="PTHR11559">
    <property type="entry name" value="CARBOXYLESTERASE"/>
    <property type="match status" value="1"/>
</dbReference>
<dbReference type="Gene3D" id="3.40.50.1820">
    <property type="entry name" value="alpha/beta hydrolase"/>
    <property type="match status" value="1"/>
</dbReference>
<dbReference type="EC" id="3.1.1.-" evidence="5"/>
<sequence>MAMSTKKKVIVIGAIILVVLVAVLCAVFLTQSADTGSLKEVVATTKQGKLAGEWVDAGDPAHFRYAAFRGIPYAQPPLGKLRFKGPKPLPPWEGIRPATTEGNTCIQDGFVGSEDCLYMNVYTPQMPSAENNPKLPVYVFIHGGAFQHGNSNADGYGPDFLITQDIVVVTMNYRTAIMASLSLDTDELPGNAGLKDQLHVLRWVKENIENFGGDPSKITLGGHSSGSVSACWLAIVPQTKDLIRAAIIQSGTAVSGWSSTNKHIEFAKAIYKHLTGTTTDDKSAMTSVFKSANYLDLYYAAENATLLIQETKGLGTDISFFYAPYIEQREQGEEEKLITKDAESYIIDKDANNIPMIIGETKQEWTRFFSLLGMFENETQLNEHIQNLITYVPPSIRPGSDTQELLRIKEHVPTVNVDDFVKKLREFYFKNDNDKECCTNCKMSKYLHQAYIMADTSHFIRLRSKYIQEPTFAFLFNLKSDYNNDITYLPHYLQSDVVHGDEMGYIWKKEKYTYDYGNNTAAVASRRLVRMITNFVKEGNPTPKIDDEITVKWQPVTHGGEETYLEITENLEQRKGSAADAEIWSEIFSSYRANKSP</sequence>
<evidence type="ECO:0000256" key="2">
    <source>
        <dbReference type="ARBA" id="ARBA00022487"/>
    </source>
</evidence>
<dbReference type="SUPFAM" id="SSF53474">
    <property type="entry name" value="alpha/beta-Hydrolases"/>
    <property type="match status" value="1"/>
</dbReference>
<dbReference type="InterPro" id="IPR002018">
    <property type="entry name" value="CarbesteraseB"/>
</dbReference>
<keyword evidence="3 5" id="KW-0378">Hydrolase</keyword>
<dbReference type="GeneID" id="117645441"/>
<evidence type="ECO:0000256" key="3">
    <source>
        <dbReference type="ARBA" id="ARBA00022801"/>
    </source>
</evidence>
<organism evidence="8">
    <name type="scientific">Thrips palmi</name>
    <name type="common">Melon thrips</name>
    <dbReference type="NCBI Taxonomy" id="161013"/>
    <lineage>
        <taxon>Eukaryota</taxon>
        <taxon>Metazoa</taxon>
        <taxon>Ecdysozoa</taxon>
        <taxon>Arthropoda</taxon>
        <taxon>Hexapoda</taxon>
        <taxon>Insecta</taxon>
        <taxon>Pterygota</taxon>
        <taxon>Neoptera</taxon>
        <taxon>Paraneoptera</taxon>
        <taxon>Thysanoptera</taxon>
        <taxon>Terebrantia</taxon>
        <taxon>Thripoidea</taxon>
        <taxon>Thripidae</taxon>
        <taxon>Thrips</taxon>
    </lineage>
</organism>
<accession>A0A6P8YVJ2</accession>
<dbReference type="RefSeq" id="XP_034241535.1">
    <property type="nucleotide sequence ID" value="XM_034385644.1"/>
</dbReference>
<dbReference type="InterPro" id="IPR019826">
    <property type="entry name" value="Carboxylesterase_B_AS"/>
</dbReference>
<dbReference type="OrthoDB" id="19653at2759"/>
<evidence type="ECO:0000313" key="8">
    <source>
        <dbReference type="RefSeq" id="XP_034241535.1"/>
    </source>
</evidence>
<dbReference type="PROSITE" id="PS00122">
    <property type="entry name" value="CARBOXYLESTERASE_B_1"/>
    <property type="match status" value="1"/>
</dbReference>
<dbReference type="InParanoid" id="A0A6P8YVJ2"/>
<evidence type="ECO:0000256" key="1">
    <source>
        <dbReference type="ARBA" id="ARBA00005964"/>
    </source>
</evidence>
<dbReference type="Pfam" id="PF00135">
    <property type="entry name" value="COesterase"/>
    <property type="match status" value="1"/>
</dbReference>
<dbReference type="InterPro" id="IPR050309">
    <property type="entry name" value="Type-B_Carboxylest/Lipase"/>
</dbReference>
<name>A0A6P8YVJ2_THRPL</name>
<dbReference type="InterPro" id="IPR029058">
    <property type="entry name" value="AB_hydrolase_fold"/>
</dbReference>
<dbReference type="Proteomes" id="UP000515158">
    <property type="component" value="Unplaced"/>
</dbReference>
<keyword evidence="4" id="KW-0325">Glycoprotein</keyword>
<gene>
    <name evidence="8" type="primary">LOC117645441</name>
</gene>
<evidence type="ECO:0000256" key="5">
    <source>
        <dbReference type="RuleBase" id="RU361235"/>
    </source>
</evidence>